<sequence>MNKNKNNAPKSSVHFKWGGTTSDWQAEAQELYEETKPKESPKEKNEDIEYGSRKQRWSPL</sequence>
<feature type="region of interest" description="Disordered" evidence="1">
    <location>
        <begin position="1"/>
        <end position="60"/>
    </location>
</feature>
<evidence type="ECO:0000256" key="1">
    <source>
        <dbReference type="SAM" id="MobiDB-lite"/>
    </source>
</evidence>
<gene>
    <name evidence="2" type="ORF">CCE28_12055</name>
</gene>
<dbReference type="Proteomes" id="UP000216024">
    <property type="component" value="Unassembled WGS sequence"/>
</dbReference>
<dbReference type="EMBL" id="NIBG01000010">
    <property type="protein sequence ID" value="PAB58911.1"/>
    <property type="molecule type" value="Genomic_DNA"/>
</dbReference>
<feature type="compositionally biased region" description="Polar residues" evidence="1">
    <location>
        <begin position="1"/>
        <end position="10"/>
    </location>
</feature>
<feature type="compositionally biased region" description="Basic and acidic residues" evidence="1">
    <location>
        <begin position="33"/>
        <end position="52"/>
    </location>
</feature>
<proteinExistence type="predicted"/>
<name>A0A267MH69_9FIRM</name>
<accession>A0A267MH69</accession>
<protein>
    <submittedName>
        <fullName evidence="2">Uncharacterized protein</fullName>
    </submittedName>
</protein>
<reference evidence="2 3" key="1">
    <citation type="submission" date="2017-06" db="EMBL/GenBank/DDBJ databases">
        <title>Draft genome sequence of anaerobic fermentative bacterium Anaeromicrobium sediminis DY2726D isolated from West Pacific Ocean sediments.</title>
        <authorList>
            <person name="Zeng X."/>
        </authorList>
    </citation>
    <scope>NUCLEOTIDE SEQUENCE [LARGE SCALE GENOMIC DNA]</scope>
    <source>
        <strain evidence="2 3">DY2726D</strain>
    </source>
</reference>
<dbReference type="AlphaFoldDB" id="A0A267MH69"/>
<evidence type="ECO:0000313" key="3">
    <source>
        <dbReference type="Proteomes" id="UP000216024"/>
    </source>
</evidence>
<comment type="caution">
    <text evidence="2">The sequence shown here is derived from an EMBL/GenBank/DDBJ whole genome shotgun (WGS) entry which is preliminary data.</text>
</comment>
<evidence type="ECO:0000313" key="2">
    <source>
        <dbReference type="EMBL" id="PAB58911.1"/>
    </source>
</evidence>
<organism evidence="2 3">
    <name type="scientific">Anaeromicrobium sediminis</name>
    <dbReference type="NCBI Taxonomy" id="1478221"/>
    <lineage>
        <taxon>Bacteria</taxon>
        <taxon>Bacillati</taxon>
        <taxon>Bacillota</taxon>
        <taxon>Clostridia</taxon>
        <taxon>Peptostreptococcales</taxon>
        <taxon>Thermotaleaceae</taxon>
        <taxon>Anaeromicrobium</taxon>
    </lineage>
</organism>
<keyword evidence="3" id="KW-1185">Reference proteome</keyword>
<dbReference type="RefSeq" id="WP_095133977.1">
    <property type="nucleotide sequence ID" value="NZ_NIBG01000010.1"/>
</dbReference>
<dbReference type="OrthoDB" id="1757632at2"/>